<reference evidence="3" key="1">
    <citation type="journal article" date="2019" name="Int. J. Syst. Evol. Microbiol.">
        <title>The Global Catalogue of Microorganisms (GCM) 10K type strain sequencing project: providing services to taxonomists for standard genome sequencing and annotation.</title>
        <authorList>
            <consortium name="The Broad Institute Genomics Platform"/>
            <consortium name="The Broad Institute Genome Sequencing Center for Infectious Disease"/>
            <person name="Wu L."/>
            <person name="Ma J."/>
        </authorList>
    </citation>
    <scope>NUCLEOTIDE SEQUENCE [LARGE SCALE GENOMIC DNA]</scope>
    <source>
        <strain evidence="3">KCTC 42964</strain>
    </source>
</reference>
<dbReference type="Gene3D" id="3.10.129.10">
    <property type="entry name" value="Hotdog Thioesterase"/>
    <property type="match status" value="1"/>
</dbReference>
<gene>
    <name evidence="2" type="ORF">ACFOGJ_17000</name>
</gene>
<dbReference type="InterPro" id="IPR002539">
    <property type="entry name" value="MaoC-like_dom"/>
</dbReference>
<dbReference type="PANTHER" id="PTHR43437">
    <property type="entry name" value="HYDROXYACYL-THIOESTER DEHYDRATASE TYPE 2, MITOCHONDRIAL-RELATED"/>
    <property type="match status" value="1"/>
</dbReference>
<dbReference type="CDD" id="cd03449">
    <property type="entry name" value="R_hydratase"/>
    <property type="match status" value="1"/>
</dbReference>
<proteinExistence type="predicted"/>
<dbReference type="RefSeq" id="WP_379902601.1">
    <property type="nucleotide sequence ID" value="NZ_JBHRTR010000029.1"/>
</dbReference>
<accession>A0ABV7L3K0</accession>
<evidence type="ECO:0000259" key="1">
    <source>
        <dbReference type="Pfam" id="PF01575"/>
    </source>
</evidence>
<sequence length="156" mass="16535">MAYQPEVSAAMLGYQFDDLTVGMEARFGKTITDADIVMFAGISGDTNPVHLNQDFAEPTMFKGRIAHGMLSASLISTVLGTKLPGPGSIYVSQNLGFRAPVRIGDTVTAVARVAELLPKRRVRLETFCLVGDKVVIDGEAVMMVPAGSGRSDSQAG</sequence>
<dbReference type="InterPro" id="IPR003965">
    <property type="entry name" value="Fatty_acid_synthase"/>
</dbReference>
<organism evidence="2 3">
    <name type="scientific">Marinibaculum pumilum</name>
    <dbReference type="NCBI Taxonomy" id="1766165"/>
    <lineage>
        <taxon>Bacteria</taxon>
        <taxon>Pseudomonadati</taxon>
        <taxon>Pseudomonadota</taxon>
        <taxon>Alphaproteobacteria</taxon>
        <taxon>Rhodospirillales</taxon>
        <taxon>Rhodospirillaceae</taxon>
        <taxon>Marinibaculum</taxon>
    </lineage>
</organism>
<protein>
    <submittedName>
        <fullName evidence="2">MaoC family dehydratase</fullName>
    </submittedName>
</protein>
<dbReference type="InterPro" id="IPR029069">
    <property type="entry name" value="HotDog_dom_sf"/>
</dbReference>
<dbReference type="Pfam" id="PF01575">
    <property type="entry name" value="MaoC_dehydratas"/>
    <property type="match status" value="1"/>
</dbReference>
<dbReference type="PRINTS" id="PR01483">
    <property type="entry name" value="FASYNTHASE"/>
</dbReference>
<evidence type="ECO:0000313" key="3">
    <source>
        <dbReference type="Proteomes" id="UP001595528"/>
    </source>
</evidence>
<dbReference type="SUPFAM" id="SSF54637">
    <property type="entry name" value="Thioesterase/thiol ester dehydrase-isomerase"/>
    <property type="match status" value="1"/>
</dbReference>
<dbReference type="EMBL" id="JBHRTR010000029">
    <property type="protein sequence ID" value="MFC3228945.1"/>
    <property type="molecule type" value="Genomic_DNA"/>
</dbReference>
<feature type="domain" description="MaoC-like" evidence="1">
    <location>
        <begin position="25"/>
        <end position="123"/>
    </location>
</feature>
<name>A0ABV7L3K0_9PROT</name>
<comment type="caution">
    <text evidence="2">The sequence shown here is derived from an EMBL/GenBank/DDBJ whole genome shotgun (WGS) entry which is preliminary data.</text>
</comment>
<keyword evidence="3" id="KW-1185">Reference proteome</keyword>
<evidence type="ECO:0000313" key="2">
    <source>
        <dbReference type="EMBL" id="MFC3228945.1"/>
    </source>
</evidence>
<dbReference type="InterPro" id="IPR050965">
    <property type="entry name" value="UPF0336/Enoyl-CoA_hydratase"/>
</dbReference>
<dbReference type="PANTHER" id="PTHR43437:SF3">
    <property type="entry name" value="HYDROXYACYL-THIOESTER DEHYDRATASE TYPE 2, MITOCHONDRIAL"/>
    <property type="match status" value="1"/>
</dbReference>
<dbReference type="Proteomes" id="UP001595528">
    <property type="component" value="Unassembled WGS sequence"/>
</dbReference>